<feature type="region of interest" description="Disordered" evidence="1">
    <location>
        <begin position="403"/>
        <end position="425"/>
    </location>
</feature>
<dbReference type="RefSeq" id="WP_255922894.1">
    <property type="nucleotide sequence ID" value="NZ_JANFNG010000027.1"/>
</dbReference>
<dbReference type="Gene3D" id="3.30.1540.10">
    <property type="entry name" value="formyl-coa transferase, domain 3"/>
    <property type="match status" value="1"/>
</dbReference>
<accession>A0ABT1Q1W7</accession>
<organism evidence="2 3">
    <name type="scientific">Streptomyces humicola</name>
    <dbReference type="NCBI Taxonomy" id="2953240"/>
    <lineage>
        <taxon>Bacteria</taxon>
        <taxon>Bacillati</taxon>
        <taxon>Actinomycetota</taxon>
        <taxon>Actinomycetes</taxon>
        <taxon>Kitasatosporales</taxon>
        <taxon>Streptomycetaceae</taxon>
        <taxon>Streptomyces</taxon>
    </lineage>
</organism>
<reference evidence="2" key="1">
    <citation type="submission" date="2022-06" db="EMBL/GenBank/DDBJ databases">
        <title>Draft genome sequence of Streptomyces sp. RB6PN25 isolated from peat swamp forest in Thailand.</title>
        <authorList>
            <person name="Duangmal K."/>
            <person name="Klaysubun C."/>
        </authorList>
    </citation>
    <scope>NUCLEOTIDE SEQUENCE</scope>
    <source>
        <strain evidence="2">RB6PN25</strain>
    </source>
</reference>
<keyword evidence="3" id="KW-1185">Reference proteome</keyword>
<keyword evidence="2" id="KW-0808">Transferase</keyword>
<protein>
    <submittedName>
        <fullName evidence="2">CoA transferase</fullName>
    </submittedName>
</protein>
<feature type="region of interest" description="Disordered" evidence="1">
    <location>
        <begin position="354"/>
        <end position="380"/>
    </location>
</feature>
<dbReference type="InterPro" id="IPR050509">
    <property type="entry name" value="CoA-transferase_III"/>
</dbReference>
<dbReference type="PANTHER" id="PTHR48228:SF2">
    <property type="entry name" value="E-CINNAMOYL-COA:R-PHENYLLACTATE COA TRANSFERASE LARGE SUBUNIT"/>
    <property type="match status" value="1"/>
</dbReference>
<name>A0ABT1Q1W7_9ACTN</name>
<dbReference type="Gene3D" id="3.40.50.10540">
    <property type="entry name" value="Crotonobetainyl-coa:carnitine coa-transferase, domain 1"/>
    <property type="match status" value="1"/>
</dbReference>
<dbReference type="Proteomes" id="UP001057702">
    <property type="component" value="Unassembled WGS sequence"/>
</dbReference>
<comment type="caution">
    <text evidence="2">The sequence shown here is derived from an EMBL/GenBank/DDBJ whole genome shotgun (WGS) entry which is preliminary data.</text>
</comment>
<dbReference type="InterPro" id="IPR044855">
    <property type="entry name" value="CoA-Trfase_III_dom3_sf"/>
</dbReference>
<sequence>MENTPLLEGVHVVDLASFIAGPAAATVLGDFGADIVKVEPPRTGDTYRAFSRLPPNPKVEGANYAWQLTNRNKRSIELNLKCPDARAVLERLVRWADVVVTNFPPPTRAKLGLEYADLAPLNPRLIYADVTGFGESGPDAHLPGFDATAYWARTGLMDVTRQRDTPPGINVPGSGDHATAVSLYAGIMTALYRREKTGQGAHVTASLIAEGAWAAGVWLQAVLAGAQNPRPVDRLNPPNALANAYRTADDRWLLLAFVNEDKQVPLFLRAIGHPEAAENPHYANTASRRAHAAEIAALLDKTFATHPLADWRQVLDAADVTYGVVQTLEECAEDPQLLANQILVPIDDSSAKPHLTIDSPVRLDQERKVSPRPAPDLGEHTESILRELGFDAAGIDNLRGAGAIPPHHCEPDNPLTEPTMRTHTT</sequence>
<dbReference type="GO" id="GO:0016740">
    <property type="term" value="F:transferase activity"/>
    <property type="evidence" value="ECO:0007669"/>
    <property type="project" value="UniProtKB-KW"/>
</dbReference>
<gene>
    <name evidence="2" type="ORF">NGB36_25610</name>
</gene>
<dbReference type="EMBL" id="JANFNG010000027">
    <property type="protein sequence ID" value="MCQ4083874.1"/>
    <property type="molecule type" value="Genomic_DNA"/>
</dbReference>
<evidence type="ECO:0000256" key="1">
    <source>
        <dbReference type="SAM" id="MobiDB-lite"/>
    </source>
</evidence>
<dbReference type="PANTHER" id="PTHR48228">
    <property type="entry name" value="SUCCINYL-COA--D-CITRAMALATE COA-TRANSFERASE"/>
    <property type="match status" value="1"/>
</dbReference>
<dbReference type="Pfam" id="PF02515">
    <property type="entry name" value="CoA_transf_3"/>
    <property type="match status" value="1"/>
</dbReference>
<dbReference type="SUPFAM" id="SSF89796">
    <property type="entry name" value="CoA-transferase family III (CaiB/BaiF)"/>
    <property type="match status" value="1"/>
</dbReference>
<evidence type="ECO:0000313" key="3">
    <source>
        <dbReference type="Proteomes" id="UP001057702"/>
    </source>
</evidence>
<proteinExistence type="predicted"/>
<dbReference type="InterPro" id="IPR023606">
    <property type="entry name" value="CoA-Trfase_III_dom_1_sf"/>
</dbReference>
<dbReference type="InterPro" id="IPR003673">
    <property type="entry name" value="CoA-Trfase_fam_III"/>
</dbReference>
<evidence type="ECO:0000313" key="2">
    <source>
        <dbReference type="EMBL" id="MCQ4083874.1"/>
    </source>
</evidence>